<dbReference type="GO" id="GO:0016614">
    <property type="term" value="F:oxidoreductase activity, acting on CH-OH group of donors"/>
    <property type="evidence" value="ECO:0007669"/>
    <property type="project" value="InterPro"/>
</dbReference>
<dbReference type="EMBL" id="OV725077">
    <property type="protein sequence ID" value="CAH1388955.1"/>
    <property type="molecule type" value="Genomic_DNA"/>
</dbReference>
<feature type="binding site" evidence="5">
    <location>
        <position position="505"/>
    </location>
    <ligand>
        <name>substrate</name>
    </ligand>
</feature>
<evidence type="ECO:0000259" key="6">
    <source>
        <dbReference type="PROSITE" id="PS00624"/>
    </source>
</evidence>
<feature type="binding site" evidence="5">
    <location>
        <position position="260"/>
    </location>
    <ligand>
        <name>FAD</name>
        <dbReference type="ChEBI" id="CHEBI:57692"/>
    </ligand>
</feature>
<keyword evidence="4 5" id="KW-0274">FAD</keyword>
<evidence type="ECO:0000256" key="3">
    <source>
        <dbReference type="ARBA" id="ARBA00022630"/>
    </source>
</evidence>
<comment type="similarity">
    <text evidence="2">Belongs to the GMC oxidoreductase family.</text>
</comment>
<dbReference type="GO" id="GO:0050660">
    <property type="term" value="F:flavin adenine dinucleotide binding"/>
    <property type="evidence" value="ECO:0007669"/>
    <property type="project" value="InterPro"/>
</dbReference>
<dbReference type="Gene3D" id="3.50.50.60">
    <property type="entry name" value="FAD/NAD(P)-binding domain"/>
    <property type="match status" value="1"/>
</dbReference>
<organism evidence="7 8">
    <name type="scientific">Nezara viridula</name>
    <name type="common">Southern green stink bug</name>
    <name type="synonym">Cimex viridulus</name>
    <dbReference type="NCBI Taxonomy" id="85310"/>
    <lineage>
        <taxon>Eukaryota</taxon>
        <taxon>Metazoa</taxon>
        <taxon>Ecdysozoa</taxon>
        <taxon>Arthropoda</taxon>
        <taxon>Hexapoda</taxon>
        <taxon>Insecta</taxon>
        <taxon>Pterygota</taxon>
        <taxon>Neoptera</taxon>
        <taxon>Paraneoptera</taxon>
        <taxon>Hemiptera</taxon>
        <taxon>Heteroptera</taxon>
        <taxon>Panheteroptera</taxon>
        <taxon>Pentatomomorpha</taxon>
        <taxon>Pentatomoidea</taxon>
        <taxon>Pentatomidae</taxon>
        <taxon>Pentatominae</taxon>
        <taxon>Nezara</taxon>
    </lineage>
</organism>
<dbReference type="OrthoDB" id="269227at2759"/>
<feature type="domain" description="Glucose-methanol-choline oxidoreductase N-terminal" evidence="6">
    <location>
        <begin position="294"/>
        <end position="308"/>
    </location>
</feature>
<feature type="binding site" evidence="5">
    <location>
        <position position="122"/>
    </location>
    <ligand>
        <name>FAD</name>
        <dbReference type="ChEBI" id="CHEBI:57692"/>
    </ligand>
</feature>
<accession>A0A9P0E105</accession>
<comment type="cofactor">
    <cofactor evidence="1 5">
        <name>FAD</name>
        <dbReference type="ChEBI" id="CHEBI:57692"/>
    </cofactor>
</comment>
<dbReference type="InterPro" id="IPR000172">
    <property type="entry name" value="GMC_OxRdtase_N"/>
</dbReference>
<evidence type="ECO:0000256" key="4">
    <source>
        <dbReference type="ARBA" id="ARBA00022827"/>
    </source>
</evidence>
<dbReference type="SUPFAM" id="SSF54373">
    <property type="entry name" value="FAD-linked reductases, C-terminal domain"/>
    <property type="match status" value="1"/>
</dbReference>
<gene>
    <name evidence="7" type="ORF">NEZAVI_LOCUS449</name>
</gene>
<dbReference type="InterPro" id="IPR036188">
    <property type="entry name" value="FAD/NAD-bd_sf"/>
</dbReference>
<evidence type="ECO:0000313" key="8">
    <source>
        <dbReference type="Proteomes" id="UP001152798"/>
    </source>
</evidence>
<dbReference type="SUPFAM" id="SSF51905">
    <property type="entry name" value="FAD/NAD(P)-binding domain"/>
    <property type="match status" value="1"/>
</dbReference>
<dbReference type="InterPro" id="IPR007867">
    <property type="entry name" value="GMC_OxRtase_C"/>
</dbReference>
<evidence type="ECO:0000256" key="5">
    <source>
        <dbReference type="PIRSR" id="PIRSR000137-2"/>
    </source>
</evidence>
<reference evidence="7" key="1">
    <citation type="submission" date="2022-01" db="EMBL/GenBank/DDBJ databases">
        <authorList>
            <person name="King R."/>
        </authorList>
    </citation>
    <scope>NUCLEOTIDE SEQUENCE</scope>
</reference>
<proteinExistence type="inferred from homology"/>
<dbReference type="Pfam" id="PF00732">
    <property type="entry name" value="GMC_oxred_N"/>
    <property type="match status" value="1"/>
</dbReference>
<dbReference type="Gene3D" id="3.30.560.10">
    <property type="entry name" value="Glucose Oxidase, domain 3"/>
    <property type="match status" value="1"/>
</dbReference>
<keyword evidence="8" id="KW-1185">Reference proteome</keyword>
<dbReference type="Proteomes" id="UP001152798">
    <property type="component" value="Chromosome 1"/>
</dbReference>
<dbReference type="PROSITE" id="PS00624">
    <property type="entry name" value="GMC_OXRED_2"/>
    <property type="match status" value="1"/>
</dbReference>
<evidence type="ECO:0000313" key="7">
    <source>
        <dbReference type="EMBL" id="CAH1388955.1"/>
    </source>
</evidence>
<dbReference type="InterPro" id="IPR012132">
    <property type="entry name" value="GMC_OxRdtase"/>
</dbReference>
<dbReference type="AlphaFoldDB" id="A0A9P0E105"/>
<dbReference type="PIRSF" id="PIRSF000137">
    <property type="entry name" value="Alcohol_oxidase"/>
    <property type="match status" value="1"/>
</dbReference>
<name>A0A9P0E105_NEZVI</name>
<protein>
    <recommendedName>
        <fullName evidence="6">Glucose-methanol-choline oxidoreductase N-terminal domain-containing protein</fullName>
    </recommendedName>
</protein>
<dbReference type="Pfam" id="PF05199">
    <property type="entry name" value="GMC_oxred_C"/>
    <property type="match status" value="1"/>
</dbReference>
<keyword evidence="3" id="KW-0285">Flavoprotein</keyword>
<dbReference type="PANTHER" id="PTHR11552:SF147">
    <property type="entry name" value="CHOLINE DEHYDROGENASE, MITOCHONDRIAL"/>
    <property type="match status" value="1"/>
</dbReference>
<evidence type="ECO:0000256" key="1">
    <source>
        <dbReference type="ARBA" id="ARBA00001974"/>
    </source>
</evidence>
<evidence type="ECO:0000256" key="2">
    <source>
        <dbReference type="ARBA" id="ARBA00010790"/>
    </source>
</evidence>
<dbReference type="PANTHER" id="PTHR11552">
    <property type="entry name" value="GLUCOSE-METHANOL-CHOLINE GMC OXIDOREDUCTASE"/>
    <property type="match status" value="1"/>
</dbReference>
<sequence length="587" mass="65523">MQLSLPAFLTSFISAVNLYYPEIIDPNLNLADTPQSELDPEYDFIIVGAGSAGCVLASRLTENPAWKVLLIEAGGDEDAITSTPFLSAFSQNTEKDWNYTTVRQKRACLSTDGICIYPRGRVMGGSSSLNYMLYVRGNKEDYDNWERQGNPGWSYEEVLPYFIKSENNRIPYLRSSPHHGTSGPLSVQQGRYQNGLARDFIKASEEIGFHFGDYNDGNQRNVVGEVQLTIKGPLRHSTSSAFLNPNKNRENLKVIKRSQVKKILIQQNVAKGVEYVRNGKTELAYAKEIILSAGAIDTPKLLMLSGIGPKEDLAKHGIPVNRNLPVGKSLRDHLIFSLFFELDNVTMYTPDVWRTEDSIVEFTKEKQGPLSTVAIEATSFFNPFKKESPPTIQLVYATGYADLMTGSDKNLLWAVVGLLKPKSVGTLRLNGSDYRNPPLIDPNYLAEKDDVEHVRKGIEKIIEFTKSPVMKKYSPQLITEFQPECKDKSEKQFIDCIISHYSSSYYHPVGSARMGPTCDKRSVVSSRDLKVLGFENLRVVDASIMPDLPSANTNAPTIMIAEKAADIIKRNDNDLAPRLDHSDTCPS</sequence>